<sequence length="692" mass="77220">MSDDETDYFDEASETTSPNGTTNPTGPARKQSMASELPENLPAIDRAALKKMAETAHVTLDDDIIAITNIVSLFLNSNFHDAEMSARVKYGKSLYHTHGFAILSLLKAVMTFDAIDVEIALKSLKASVTIASHFRKGQSLISSMTGLLGGVDRDAARIGTMTRLEKHAELIYAEAYLLRALLAIITDSTMVAFIREALHIKSAWTVTQAMYRHIETLVEQNNGKDTNQVFAQAGLDEHWITGVLGVVGIFELIFSLMPARVLRIFEMIGFSGNRSFALSRLEIGGGWDVNTRADGNIRSSKSSRQQILFQVPNLSKATDGGLRRFICDIVLLSYHCVIPCLIPIPDIDPAFSKKILDANTAKYQTSFLFCLLSAFYEKINARPDMASDRLLQVQQYCGDWKQLVDITIWELALNEMSLLEWNAAAENFATLFRDNRWSKAVYRYSQAICLYQADPVKNKSMVNSMMKEIGGLTKRVAGKSIPIEKFLARKARKWELQGGRLMLPAFESLWAWNGFDFMPEAKLKQALAQIEAELARLDQLLPPSADPDKVPYITYYDDLCLARLLKGIVLRELALPSAATLVSVEQEAKLRPDSPEKVNLMKDAARQLAFVQILSASIHLDHYLLPFSRYELGRLKMRLGDYEEARHEYTAALNGGVGSGEDGQKTGKFSLESTLHMKTHNAIAKLDILQSL</sequence>
<feature type="region of interest" description="Disordered" evidence="1">
    <location>
        <begin position="1"/>
        <end position="35"/>
    </location>
</feature>
<gene>
    <name evidence="2" type="ORF">SeMB42_g04566</name>
</gene>
<dbReference type="InterPro" id="IPR019412">
    <property type="entry name" value="IML2/TPR_39"/>
</dbReference>
<comment type="caution">
    <text evidence="2">The sequence shown here is derived from an EMBL/GenBank/DDBJ whole genome shotgun (WGS) entry which is preliminary data.</text>
</comment>
<dbReference type="VEuPathDB" id="FungiDB:SeMB42_g04566"/>
<dbReference type="Proteomes" id="UP000317494">
    <property type="component" value="Unassembled WGS sequence"/>
</dbReference>
<dbReference type="GO" id="GO:0005634">
    <property type="term" value="C:nucleus"/>
    <property type="evidence" value="ECO:0007669"/>
    <property type="project" value="TreeGrafter"/>
</dbReference>
<evidence type="ECO:0000313" key="3">
    <source>
        <dbReference type="Proteomes" id="UP000317494"/>
    </source>
</evidence>
<keyword evidence="3" id="KW-1185">Reference proteome</keyword>
<dbReference type="EMBL" id="QEAN01000187">
    <property type="protein sequence ID" value="TPX43841.1"/>
    <property type="molecule type" value="Genomic_DNA"/>
</dbReference>
<accession>A0A507CXR9</accession>
<dbReference type="PANTHER" id="PTHR31859">
    <property type="entry name" value="TETRATRICOPEPTIDE REPEAT PROTEIN 39 FAMILY MEMBER"/>
    <property type="match status" value="1"/>
</dbReference>
<dbReference type="PANTHER" id="PTHR31859:SF1">
    <property type="entry name" value="TETRATRICOPEPTIDE REPEAT PROTEIN 39C"/>
    <property type="match status" value="1"/>
</dbReference>
<feature type="compositionally biased region" description="Acidic residues" evidence="1">
    <location>
        <begin position="1"/>
        <end position="13"/>
    </location>
</feature>
<dbReference type="GO" id="GO:0005741">
    <property type="term" value="C:mitochondrial outer membrane"/>
    <property type="evidence" value="ECO:0007669"/>
    <property type="project" value="TreeGrafter"/>
</dbReference>
<name>A0A507CXR9_9FUNG</name>
<dbReference type="Pfam" id="PF10300">
    <property type="entry name" value="Iml2-TPR_39"/>
    <property type="match status" value="2"/>
</dbReference>
<evidence type="ECO:0000313" key="2">
    <source>
        <dbReference type="EMBL" id="TPX43841.1"/>
    </source>
</evidence>
<organism evidence="2 3">
    <name type="scientific">Synchytrium endobioticum</name>
    <dbReference type="NCBI Taxonomy" id="286115"/>
    <lineage>
        <taxon>Eukaryota</taxon>
        <taxon>Fungi</taxon>
        <taxon>Fungi incertae sedis</taxon>
        <taxon>Chytridiomycota</taxon>
        <taxon>Chytridiomycota incertae sedis</taxon>
        <taxon>Chytridiomycetes</taxon>
        <taxon>Synchytriales</taxon>
        <taxon>Synchytriaceae</taxon>
        <taxon>Synchytrium</taxon>
    </lineage>
</organism>
<evidence type="ECO:0000256" key="1">
    <source>
        <dbReference type="SAM" id="MobiDB-lite"/>
    </source>
</evidence>
<proteinExistence type="predicted"/>
<feature type="compositionally biased region" description="Low complexity" evidence="1">
    <location>
        <begin position="15"/>
        <end position="27"/>
    </location>
</feature>
<dbReference type="AlphaFoldDB" id="A0A507CXR9"/>
<reference evidence="2 3" key="1">
    <citation type="journal article" date="2019" name="Sci. Rep.">
        <title>Comparative genomics of chytrid fungi reveal insights into the obligate biotrophic and pathogenic lifestyle of Synchytrium endobioticum.</title>
        <authorList>
            <person name="van de Vossenberg B.T.L.H."/>
            <person name="Warris S."/>
            <person name="Nguyen H.D.T."/>
            <person name="van Gent-Pelzer M.P.E."/>
            <person name="Joly D.L."/>
            <person name="van de Geest H.C."/>
            <person name="Bonants P.J.M."/>
            <person name="Smith D.S."/>
            <person name="Levesque C.A."/>
            <person name="van der Lee T.A.J."/>
        </authorList>
    </citation>
    <scope>NUCLEOTIDE SEQUENCE [LARGE SCALE GENOMIC DNA]</scope>
    <source>
        <strain evidence="2 3">MB42</strain>
    </source>
</reference>
<protein>
    <submittedName>
        <fullName evidence="2">Uncharacterized protein</fullName>
    </submittedName>
</protein>
<dbReference type="GO" id="GO:0005829">
    <property type="term" value="C:cytosol"/>
    <property type="evidence" value="ECO:0007669"/>
    <property type="project" value="TreeGrafter"/>
</dbReference>